<dbReference type="Proteomes" id="UP001578633">
    <property type="component" value="Chromosome 7"/>
</dbReference>
<name>A0ABR3UDC2_9PLEO</name>
<feature type="signal peptide" evidence="1">
    <location>
        <begin position="1"/>
        <end position="20"/>
    </location>
</feature>
<evidence type="ECO:0000256" key="1">
    <source>
        <dbReference type="SAM" id="SignalP"/>
    </source>
</evidence>
<keyword evidence="1" id="KW-0732">Signal</keyword>
<protein>
    <submittedName>
        <fullName evidence="2">Uncharacterized protein</fullName>
    </submittedName>
</protein>
<sequence length="159" mass="18014">MIHPSAILVWVLGLLAVVAASPFSQSTSSDVTELAGGGSFQLVFGEMLGNRFWWLFQGPLGVAVKLCDFDERFKLIKLWPHPKPANVDSPPFPTSDLFKVDIEHHVNCWYVNDGTGEMGHIQCNIPSGTWHDFKRDLQWNNPTENCKGKRMKRAYYAEY</sequence>
<evidence type="ECO:0000313" key="2">
    <source>
        <dbReference type="EMBL" id="KAL1794512.1"/>
    </source>
</evidence>
<evidence type="ECO:0000313" key="3">
    <source>
        <dbReference type="Proteomes" id="UP001578633"/>
    </source>
</evidence>
<dbReference type="EMBL" id="JBHGVX010000007">
    <property type="protein sequence ID" value="KAL1794512.1"/>
    <property type="molecule type" value="Genomic_DNA"/>
</dbReference>
<gene>
    <name evidence="2" type="ORF">ACET3X_007933</name>
</gene>
<keyword evidence="3" id="KW-1185">Reference proteome</keyword>
<proteinExistence type="predicted"/>
<comment type="caution">
    <text evidence="2">The sequence shown here is derived from an EMBL/GenBank/DDBJ whole genome shotgun (WGS) entry which is preliminary data.</text>
</comment>
<reference evidence="2 3" key="1">
    <citation type="submission" date="2024-09" db="EMBL/GenBank/DDBJ databases">
        <title>T2T genomes of carrot and Alternaria dauci and their utility for understanding host-pathogen interaction during carrot leaf blight disease.</title>
        <authorList>
            <person name="Liu W."/>
            <person name="Xu S."/>
            <person name="Ou C."/>
            <person name="Liu X."/>
            <person name="Zhuang F."/>
            <person name="Deng X.W."/>
        </authorList>
    </citation>
    <scope>NUCLEOTIDE SEQUENCE [LARGE SCALE GENOMIC DNA]</scope>
    <source>
        <strain evidence="2 3">A2016</strain>
    </source>
</reference>
<feature type="chain" id="PRO_5047208206" evidence="1">
    <location>
        <begin position="21"/>
        <end position="159"/>
    </location>
</feature>
<accession>A0ABR3UDC2</accession>
<dbReference type="RefSeq" id="XP_069305096.1">
    <property type="nucleotide sequence ID" value="XM_069454134.1"/>
</dbReference>
<organism evidence="2 3">
    <name type="scientific">Alternaria dauci</name>
    <dbReference type="NCBI Taxonomy" id="48095"/>
    <lineage>
        <taxon>Eukaryota</taxon>
        <taxon>Fungi</taxon>
        <taxon>Dikarya</taxon>
        <taxon>Ascomycota</taxon>
        <taxon>Pezizomycotina</taxon>
        <taxon>Dothideomycetes</taxon>
        <taxon>Pleosporomycetidae</taxon>
        <taxon>Pleosporales</taxon>
        <taxon>Pleosporineae</taxon>
        <taxon>Pleosporaceae</taxon>
        <taxon>Alternaria</taxon>
        <taxon>Alternaria sect. Porri</taxon>
    </lineage>
</organism>
<dbReference type="GeneID" id="96088255"/>